<dbReference type="OrthoDB" id="5380756at2"/>
<accession>A0A0K1Q208</accession>
<evidence type="ECO:0008006" key="3">
    <source>
        <dbReference type="Google" id="ProtNLM"/>
    </source>
</evidence>
<gene>
    <name evidence="1" type="ORF">AKJ09_06073</name>
</gene>
<dbReference type="KEGG" id="llu:AKJ09_06073"/>
<proteinExistence type="predicted"/>
<protein>
    <recommendedName>
        <fullName evidence="3">4-vinyl reductase 4VR domain-containing protein</fullName>
    </recommendedName>
</protein>
<reference evidence="1 2" key="1">
    <citation type="submission" date="2015-08" db="EMBL/GenBank/DDBJ databases">
        <authorList>
            <person name="Babu N.S."/>
            <person name="Beckwith C.J."/>
            <person name="Beseler K.G."/>
            <person name="Brison A."/>
            <person name="Carone J.V."/>
            <person name="Caskin T.P."/>
            <person name="Diamond M."/>
            <person name="Durham M.E."/>
            <person name="Foxe J.M."/>
            <person name="Go M."/>
            <person name="Henderson B.A."/>
            <person name="Jones I.B."/>
            <person name="McGettigan J.A."/>
            <person name="Micheletti S.J."/>
            <person name="Nasrallah M.E."/>
            <person name="Ortiz D."/>
            <person name="Piller C.R."/>
            <person name="Privatt S.R."/>
            <person name="Schneider S.L."/>
            <person name="Sharp S."/>
            <person name="Smith T.C."/>
            <person name="Stanton J.D."/>
            <person name="Ullery H.E."/>
            <person name="Wilson R.J."/>
            <person name="Serrano M.G."/>
            <person name="Buck G."/>
            <person name="Lee V."/>
            <person name="Wang Y."/>
            <person name="Carvalho R."/>
            <person name="Voegtly L."/>
            <person name="Shi R."/>
            <person name="Duckworth R."/>
            <person name="Johnson A."/>
            <person name="Loviza R."/>
            <person name="Walstead R."/>
            <person name="Shah Z."/>
            <person name="Kiflezghi M."/>
            <person name="Wade K."/>
            <person name="Ball S.L."/>
            <person name="Bradley K.W."/>
            <person name="Asai D.J."/>
            <person name="Bowman C.A."/>
            <person name="Russell D.A."/>
            <person name="Pope W.H."/>
            <person name="Jacobs-Sera D."/>
            <person name="Hendrix R.W."/>
            <person name="Hatfull G.F."/>
        </authorList>
    </citation>
    <scope>NUCLEOTIDE SEQUENCE [LARGE SCALE GENOMIC DNA]</scope>
    <source>
        <strain evidence="1 2">DSM 27648</strain>
    </source>
</reference>
<keyword evidence="2" id="KW-1185">Reference proteome</keyword>
<dbReference type="EMBL" id="CP012333">
    <property type="protein sequence ID" value="AKU99409.1"/>
    <property type="molecule type" value="Genomic_DNA"/>
</dbReference>
<name>A0A0K1Q208_9BACT</name>
<evidence type="ECO:0000313" key="2">
    <source>
        <dbReference type="Proteomes" id="UP000064967"/>
    </source>
</evidence>
<evidence type="ECO:0000313" key="1">
    <source>
        <dbReference type="EMBL" id="AKU99409.1"/>
    </source>
</evidence>
<dbReference type="Proteomes" id="UP000064967">
    <property type="component" value="Chromosome"/>
</dbReference>
<organism evidence="1 2">
    <name type="scientific">Labilithrix luteola</name>
    <dbReference type="NCBI Taxonomy" id="1391654"/>
    <lineage>
        <taxon>Bacteria</taxon>
        <taxon>Pseudomonadati</taxon>
        <taxon>Myxococcota</taxon>
        <taxon>Polyangia</taxon>
        <taxon>Polyangiales</taxon>
        <taxon>Labilitrichaceae</taxon>
        <taxon>Labilithrix</taxon>
    </lineage>
</organism>
<sequence length="181" mass="19624">MKAFDFSDTSVCVSRSGIAPLLAAFGAYQARGERVIKRHLGVEDLHTGGDGLYPVPRFLEAIRELQEQFGPSFIHRMGVLVFEKSTFPPGLDSAAKVLASLDHAFHMNHPNARGKLGGYHWTSASDGRGSMVCDTPYPCSLDAGILEGVLAHFSTRASVSHDEAKPCRAKGGESCTYLVEW</sequence>
<dbReference type="STRING" id="1391654.AKJ09_06073"/>
<dbReference type="AlphaFoldDB" id="A0A0K1Q208"/>
<dbReference type="RefSeq" id="WP_146650869.1">
    <property type="nucleotide sequence ID" value="NZ_CP012333.1"/>
</dbReference>